<dbReference type="SMART" id="SM00043">
    <property type="entry name" value="CY"/>
    <property type="match status" value="2"/>
</dbReference>
<dbReference type="GO" id="GO:0031982">
    <property type="term" value="C:vesicle"/>
    <property type="evidence" value="ECO:0007669"/>
    <property type="project" value="TreeGrafter"/>
</dbReference>
<evidence type="ECO:0000256" key="3">
    <source>
        <dbReference type="ARBA" id="ARBA00022704"/>
    </source>
</evidence>
<organism evidence="5 6">
    <name type="scientific">Ancylostoma caninum</name>
    <name type="common">Dog hookworm</name>
    <dbReference type="NCBI Taxonomy" id="29170"/>
    <lineage>
        <taxon>Eukaryota</taxon>
        <taxon>Metazoa</taxon>
        <taxon>Ecdysozoa</taxon>
        <taxon>Nematoda</taxon>
        <taxon>Chromadorea</taxon>
        <taxon>Rhabditida</taxon>
        <taxon>Rhabditina</taxon>
        <taxon>Rhabditomorpha</taxon>
        <taxon>Strongyloidea</taxon>
        <taxon>Ancylostomatidae</taxon>
        <taxon>Ancylostomatinae</taxon>
        <taxon>Ancylostoma</taxon>
    </lineage>
</organism>
<dbReference type="GO" id="GO:0005737">
    <property type="term" value="C:cytoplasm"/>
    <property type="evidence" value="ECO:0007669"/>
    <property type="project" value="TreeGrafter"/>
</dbReference>
<dbReference type="Proteomes" id="UP000252519">
    <property type="component" value="Unassembled WGS sequence"/>
</dbReference>
<evidence type="ECO:0000313" key="6">
    <source>
        <dbReference type="Proteomes" id="UP000252519"/>
    </source>
</evidence>
<evidence type="ECO:0000313" key="5">
    <source>
        <dbReference type="EMBL" id="RCN47443.1"/>
    </source>
</evidence>
<dbReference type="CDD" id="cd00042">
    <property type="entry name" value="CY"/>
    <property type="match status" value="2"/>
</dbReference>
<gene>
    <name evidence="5" type="ORF">ANCCAN_06474</name>
</gene>
<dbReference type="GO" id="GO:0005615">
    <property type="term" value="C:extracellular space"/>
    <property type="evidence" value="ECO:0007669"/>
    <property type="project" value="TreeGrafter"/>
</dbReference>
<dbReference type="AlphaFoldDB" id="A0A368GSU7"/>
<dbReference type="EMBL" id="JOJR01000062">
    <property type="protein sequence ID" value="RCN47443.1"/>
    <property type="molecule type" value="Genomic_DNA"/>
</dbReference>
<evidence type="ECO:0000259" key="4">
    <source>
        <dbReference type="SMART" id="SM00043"/>
    </source>
</evidence>
<evidence type="ECO:0000256" key="2">
    <source>
        <dbReference type="ARBA" id="ARBA00022690"/>
    </source>
</evidence>
<keyword evidence="2" id="KW-0646">Protease inhibitor</keyword>
<dbReference type="Pfam" id="PF00031">
    <property type="entry name" value="Cystatin"/>
    <property type="match status" value="2"/>
</dbReference>
<proteinExistence type="inferred from homology"/>
<name>A0A368GSU7_ANCCA</name>
<protein>
    <submittedName>
        <fullName evidence="5">Cystatin domain protein</fullName>
    </submittedName>
</protein>
<dbReference type="Gene3D" id="3.10.450.10">
    <property type="match status" value="2"/>
</dbReference>
<accession>A0A368GSU7</accession>
<dbReference type="OrthoDB" id="110606at2759"/>
<dbReference type="PANTHER" id="PTHR46186">
    <property type="entry name" value="CYSTATIN"/>
    <property type="match status" value="1"/>
</dbReference>
<sequence>LIEAVIGCRYFSRLTYVSFQIVKAESQVVAGVRYIFEVLFGESTCKKGHMAATELSASNCELKEGGNRALYKVELWEKPWENFEHLSSMPYLAFIVALLACTVMSGHGQMTGGLTKQDPNDPEHMARAWKAAKGINEDASNAGPYHMIPIKIVKAESQVVAGVRYIFEVLFGESTCKKGHMAATELSASNCELKEGGNRALYKVELWEKPWENFEQFNVEKIRNVAAGEQI</sequence>
<reference evidence="5 6" key="1">
    <citation type="submission" date="2014-10" db="EMBL/GenBank/DDBJ databases">
        <title>Draft genome of the hookworm Ancylostoma caninum.</title>
        <authorList>
            <person name="Mitreva M."/>
        </authorList>
    </citation>
    <scope>NUCLEOTIDE SEQUENCE [LARGE SCALE GENOMIC DNA]</scope>
    <source>
        <strain evidence="5 6">Baltimore</strain>
    </source>
</reference>
<dbReference type="InterPro" id="IPR000010">
    <property type="entry name" value="Cystatin_dom"/>
</dbReference>
<evidence type="ECO:0000256" key="1">
    <source>
        <dbReference type="ARBA" id="ARBA00009403"/>
    </source>
</evidence>
<keyword evidence="6" id="KW-1185">Reference proteome</keyword>
<comment type="caution">
    <text evidence="5">The sequence shown here is derived from an EMBL/GenBank/DDBJ whole genome shotgun (WGS) entry which is preliminary data.</text>
</comment>
<feature type="non-terminal residue" evidence="5">
    <location>
        <position position="1"/>
    </location>
</feature>
<dbReference type="SUPFAM" id="SSF54403">
    <property type="entry name" value="Cystatin/monellin"/>
    <property type="match status" value="2"/>
</dbReference>
<dbReference type="InterPro" id="IPR046350">
    <property type="entry name" value="Cystatin_sf"/>
</dbReference>
<keyword evidence="3" id="KW-0789">Thiol protease inhibitor</keyword>
<feature type="domain" description="Cystatin" evidence="4">
    <location>
        <begin position="109"/>
        <end position="225"/>
    </location>
</feature>
<dbReference type="STRING" id="29170.A0A368GSU7"/>
<comment type="similarity">
    <text evidence="1">Belongs to the cystatin family.</text>
</comment>
<feature type="domain" description="Cystatin" evidence="4">
    <location>
        <begin position="4"/>
        <end position="91"/>
    </location>
</feature>
<dbReference type="PANTHER" id="PTHR46186:SF2">
    <property type="entry name" value="CYSTATIN"/>
    <property type="match status" value="1"/>
</dbReference>
<dbReference type="GO" id="GO:0004869">
    <property type="term" value="F:cysteine-type endopeptidase inhibitor activity"/>
    <property type="evidence" value="ECO:0007669"/>
    <property type="project" value="UniProtKB-KW"/>
</dbReference>